<keyword evidence="3" id="KW-1185">Reference proteome</keyword>
<dbReference type="Proteomes" id="UP001596174">
    <property type="component" value="Unassembled WGS sequence"/>
</dbReference>
<protein>
    <submittedName>
        <fullName evidence="2">Acyl-CoA reductase</fullName>
    </submittedName>
</protein>
<dbReference type="EMBL" id="JBHSQJ010000154">
    <property type="protein sequence ID" value="MFC5911323.1"/>
    <property type="molecule type" value="Genomic_DNA"/>
</dbReference>
<evidence type="ECO:0000256" key="1">
    <source>
        <dbReference type="ARBA" id="ARBA00022857"/>
    </source>
</evidence>
<organism evidence="2 3">
    <name type="scientific">Streptacidiphilus monticola</name>
    <dbReference type="NCBI Taxonomy" id="2161674"/>
    <lineage>
        <taxon>Bacteria</taxon>
        <taxon>Bacillati</taxon>
        <taxon>Actinomycetota</taxon>
        <taxon>Actinomycetes</taxon>
        <taxon>Kitasatosporales</taxon>
        <taxon>Streptomycetaceae</taxon>
        <taxon>Streptacidiphilus</taxon>
    </lineage>
</organism>
<sequence length="446" mass="47493">MSSETTSKHLWQGEWIDDEEAGRRLARLDDLAADVLAGPPLPTAGVLAACAALAAELADPAHPLTAELRLALTEGEGVPAAEAEEILADLASLLRRPALEQVLRAQLGTTEPALPRPVPDVPGAREHWAPVGLVAHVLPGNVATAAPWSVVEGLLTGNLNVAKASGGGRFLLRLLDALGAHDPSGAVARHTVALTFPSRNGAWLDAVCRAADSVVVWGGEEAVASVAGRLLPGTRLVDWGPKLSFAYLTREGWTDPDALAGLARDVCRHDQRACTSPQTAFVDTDDPGELFEAAERIAEALAKEVQDRPDPVLDRQQQAEVTTTVEVARLEQYLGVSRVLRDPDRRWCVLAHTASELTASPLHRTLWVRPLPRSAAAAVLRPARRYLQTVGLAAGAADAAELTARFVAAGAVRVTRTGAMNDSYVGEPHDGVFALQRHTRRVTTQR</sequence>
<keyword evidence="1" id="KW-0521">NADP</keyword>
<name>A0ABW1GAW1_9ACTN</name>
<dbReference type="InterPro" id="IPR008670">
    <property type="entry name" value="CoA_reduct_LuxC"/>
</dbReference>
<comment type="caution">
    <text evidence="2">The sequence shown here is derived from an EMBL/GenBank/DDBJ whole genome shotgun (WGS) entry which is preliminary data.</text>
</comment>
<evidence type="ECO:0000313" key="2">
    <source>
        <dbReference type="EMBL" id="MFC5911323.1"/>
    </source>
</evidence>
<evidence type="ECO:0000313" key="3">
    <source>
        <dbReference type="Proteomes" id="UP001596174"/>
    </source>
</evidence>
<dbReference type="SUPFAM" id="SSF53720">
    <property type="entry name" value="ALDH-like"/>
    <property type="match status" value="1"/>
</dbReference>
<proteinExistence type="predicted"/>
<reference evidence="3" key="1">
    <citation type="journal article" date="2019" name="Int. J. Syst. Evol. Microbiol.">
        <title>The Global Catalogue of Microorganisms (GCM) 10K type strain sequencing project: providing services to taxonomists for standard genome sequencing and annotation.</title>
        <authorList>
            <consortium name="The Broad Institute Genomics Platform"/>
            <consortium name="The Broad Institute Genome Sequencing Center for Infectious Disease"/>
            <person name="Wu L."/>
            <person name="Ma J."/>
        </authorList>
    </citation>
    <scope>NUCLEOTIDE SEQUENCE [LARGE SCALE GENOMIC DNA]</scope>
    <source>
        <strain evidence="3">JCM 4816</strain>
    </source>
</reference>
<dbReference type="RefSeq" id="WP_380590081.1">
    <property type="nucleotide sequence ID" value="NZ_JBHSQJ010000154.1"/>
</dbReference>
<dbReference type="InterPro" id="IPR016161">
    <property type="entry name" value="Ald_DH/histidinol_DH"/>
</dbReference>
<dbReference type="Pfam" id="PF05893">
    <property type="entry name" value="LuxC"/>
    <property type="match status" value="1"/>
</dbReference>
<gene>
    <name evidence="2" type="ORF">ACFP3V_29475</name>
</gene>
<accession>A0ABW1GAW1</accession>